<protein>
    <submittedName>
        <fullName evidence="3">SRPBCC family protein</fullName>
    </submittedName>
</protein>
<comment type="similarity">
    <text evidence="1">Belongs to the AHA1 family.</text>
</comment>
<dbReference type="SUPFAM" id="SSF55961">
    <property type="entry name" value="Bet v1-like"/>
    <property type="match status" value="2"/>
</dbReference>
<organism evidence="3 4">
    <name type="scientific">Allokutzneria oryzae</name>
    <dbReference type="NCBI Taxonomy" id="1378989"/>
    <lineage>
        <taxon>Bacteria</taxon>
        <taxon>Bacillati</taxon>
        <taxon>Actinomycetota</taxon>
        <taxon>Actinomycetes</taxon>
        <taxon>Pseudonocardiales</taxon>
        <taxon>Pseudonocardiaceae</taxon>
        <taxon>Allokutzneria</taxon>
    </lineage>
</organism>
<dbReference type="EMBL" id="JBHLZU010000003">
    <property type="protein sequence ID" value="MFB9903182.1"/>
    <property type="molecule type" value="Genomic_DNA"/>
</dbReference>
<evidence type="ECO:0000259" key="2">
    <source>
        <dbReference type="Pfam" id="PF08327"/>
    </source>
</evidence>
<reference evidence="3 4" key="1">
    <citation type="submission" date="2024-09" db="EMBL/GenBank/DDBJ databases">
        <authorList>
            <person name="Sun Q."/>
            <person name="Mori K."/>
        </authorList>
    </citation>
    <scope>NUCLEOTIDE SEQUENCE [LARGE SCALE GENOMIC DNA]</scope>
    <source>
        <strain evidence="3 4">TBRC 7907</strain>
    </source>
</reference>
<dbReference type="Gene3D" id="3.30.530.20">
    <property type="match status" value="2"/>
</dbReference>
<dbReference type="CDD" id="cd07814">
    <property type="entry name" value="SRPBCC_CalC_Aha1-like"/>
    <property type="match status" value="1"/>
</dbReference>
<accession>A0ABV5ZQL3</accession>
<dbReference type="Pfam" id="PF08327">
    <property type="entry name" value="AHSA1"/>
    <property type="match status" value="2"/>
</dbReference>
<name>A0ABV5ZQL3_9PSEU</name>
<sequence length="292" mass="32464">MSDPMVHRARLEAPVADVRRALTDPVALRVWLAEHAEVELPHRFEFWGRHTPDGDAPHQRLLRADDTTLSFTWTLDDTETVVTIELAAEGADATLLTLSQTDLPGFADMVAEVGTLSLMHTFWALAVANLVEYLEGRELTPKCDFTSPVMREQVVIATSPRELYDSLMDPEVFAKWFGANIDVEPRVGGRWAMGGFELNHEPALIVDLEPGNRMAMEWPGGMTTTWEMAESDGVTRLTFVQSGFDEGKPPYGGWMGWLSGIAELRRFHEVPGWRASALAVELEGMPEGLLST</sequence>
<evidence type="ECO:0000313" key="4">
    <source>
        <dbReference type="Proteomes" id="UP001589693"/>
    </source>
</evidence>
<feature type="domain" description="Activator of Hsp90 ATPase homologue 1/2-like C-terminal" evidence="2">
    <location>
        <begin position="158"/>
        <end position="259"/>
    </location>
</feature>
<feature type="domain" description="Activator of Hsp90 ATPase homologue 1/2-like C-terminal" evidence="2">
    <location>
        <begin position="13"/>
        <end position="135"/>
    </location>
</feature>
<proteinExistence type="inferred from homology"/>
<comment type="caution">
    <text evidence="3">The sequence shown here is derived from an EMBL/GenBank/DDBJ whole genome shotgun (WGS) entry which is preliminary data.</text>
</comment>
<dbReference type="InterPro" id="IPR023393">
    <property type="entry name" value="START-like_dom_sf"/>
</dbReference>
<dbReference type="Proteomes" id="UP001589693">
    <property type="component" value="Unassembled WGS sequence"/>
</dbReference>
<dbReference type="InterPro" id="IPR013538">
    <property type="entry name" value="ASHA1/2-like_C"/>
</dbReference>
<evidence type="ECO:0000256" key="1">
    <source>
        <dbReference type="ARBA" id="ARBA00006817"/>
    </source>
</evidence>
<evidence type="ECO:0000313" key="3">
    <source>
        <dbReference type="EMBL" id="MFB9903182.1"/>
    </source>
</evidence>
<dbReference type="RefSeq" id="WP_377850312.1">
    <property type="nucleotide sequence ID" value="NZ_JBHLZU010000003.1"/>
</dbReference>
<keyword evidence="4" id="KW-1185">Reference proteome</keyword>
<gene>
    <name evidence="3" type="ORF">ACFFQA_04450</name>
</gene>